<reference evidence="1 2" key="1">
    <citation type="submission" date="2018-06" db="EMBL/GenBank/DDBJ databases">
        <authorList>
            <consortium name="Pathogen Informatics"/>
            <person name="Doyle S."/>
        </authorList>
    </citation>
    <scope>NUCLEOTIDE SEQUENCE [LARGE SCALE GENOMIC DNA]</scope>
    <source>
        <strain evidence="1 2">NCTC7911</strain>
    </source>
</reference>
<gene>
    <name evidence="1" type="ORF">NCTC7911_03097</name>
</gene>
<protein>
    <submittedName>
        <fullName evidence="1">Uncharacterized protein</fullName>
    </submittedName>
</protein>
<keyword evidence="2" id="KW-1185">Reference proteome</keyword>
<evidence type="ECO:0000313" key="1">
    <source>
        <dbReference type="EMBL" id="STZ74916.1"/>
    </source>
</evidence>
<dbReference type="Proteomes" id="UP000254107">
    <property type="component" value="Unassembled WGS sequence"/>
</dbReference>
<evidence type="ECO:0000313" key="2">
    <source>
        <dbReference type="Proteomes" id="UP000254107"/>
    </source>
</evidence>
<name>A0A378UC13_MORLA</name>
<sequence length="87" mass="10039">MCQNTVRRPLYVEFNTAAGGVFVGKAKERVTALPYPCKPSSQAVFWLKNNEIVLLCIIVLYHDTIQYNNTKQYNLIPYHGVHHDYHS</sequence>
<proteinExistence type="predicted"/>
<organism evidence="1 2">
    <name type="scientific">Moraxella lacunata</name>
    <dbReference type="NCBI Taxonomy" id="477"/>
    <lineage>
        <taxon>Bacteria</taxon>
        <taxon>Pseudomonadati</taxon>
        <taxon>Pseudomonadota</taxon>
        <taxon>Gammaproteobacteria</taxon>
        <taxon>Moraxellales</taxon>
        <taxon>Moraxellaceae</taxon>
        <taxon>Moraxella</taxon>
    </lineage>
</organism>
<dbReference type="AlphaFoldDB" id="A0A378UC13"/>
<dbReference type="EMBL" id="UGQC01000005">
    <property type="protein sequence ID" value="STZ74916.1"/>
    <property type="molecule type" value="Genomic_DNA"/>
</dbReference>
<accession>A0A378UC13</accession>